<dbReference type="PANTHER" id="PTHR39652:SF1">
    <property type="entry name" value="UPF0201 PROTEIN TK1335"/>
    <property type="match status" value="1"/>
</dbReference>
<evidence type="ECO:0000313" key="4">
    <source>
        <dbReference type="EMBL" id="MBP1955762.1"/>
    </source>
</evidence>
<dbReference type="InterPro" id="IPR022803">
    <property type="entry name" value="Ribosomal_uL5_dom_sf"/>
</dbReference>
<dbReference type="OrthoDB" id="7819at2157"/>
<dbReference type="InterPro" id="IPR002739">
    <property type="entry name" value="PAB1135-like"/>
</dbReference>
<evidence type="ECO:0000313" key="5">
    <source>
        <dbReference type="Proteomes" id="UP000614609"/>
    </source>
</evidence>
<gene>
    <name evidence="3" type="ORF">GCM10009017_25880</name>
    <name evidence="4" type="ORF">J2752_002691</name>
</gene>
<dbReference type="PANTHER" id="PTHR39652">
    <property type="entry name" value="UPF0201 PROTEIN TK1335"/>
    <property type="match status" value="1"/>
</dbReference>
<dbReference type="Gene3D" id="3.30.1440.10">
    <property type="match status" value="1"/>
</dbReference>
<dbReference type="HAMAP" id="MF_01112">
    <property type="entry name" value="UPF0201"/>
    <property type="match status" value="1"/>
</dbReference>
<dbReference type="Proteomes" id="UP000765891">
    <property type="component" value="Unassembled WGS sequence"/>
</dbReference>
<accession>A0A830G481</accession>
<reference evidence="3" key="2">
    <citation type="submission" date="2020-09" db="EMBL/GenBank/DDBJ databases">
        <authorList>
            <person name="Sun Q."/>
            <person name="Ohkuma M."/>
        </authorList>
    </citation>
    <scope>NUCLEOTIDE SEQUENCE</scope>
    <source>
        <strain evidence="3">JCM 16108</strain>
    </source>
</reference>
<reference evidence="3" key="1">
    <citation type="journal article" date="2014" name="Int. J. Syst. Evol. Microbiol.">
        <title>Complete genome sequence of Corynebacterium casei LMG S-19264T (=DSM 44701T), isolated from a smear-ripened cheese.</title>
        <authorList>
            <consortium name="US DOE Joint Genome Institute (JGI-PGF)"/>
            <person name="Walter F."/>
            <person name="Albersmeier A."/>
            <person name="Kalinowski J."/>
            <person name="Ruckert C."/>
        </authorList>
    </citation>
    <scope>NUCLEOTIDE SEQUENCE</scope>
    <source>
        <strain evidence="3">JCM 16108</strain>
    </source>
</reference>
<sequence>MSVVYSVDVEIRAPVQPTEMPDRVARAVETLFPTAAVEVGPDEVVATTHDVEAFREALFEQRILDTARSAFLDGRTDAGGATGGDGASDDENGETFAFDLKKQAAFRGVVNFSVGSAAELGDVHVEVTVREPSVDEFIAYLAPETAEGEPVEDVE</sequence>
<dbReference type="EMBL" id="JAGGKO010000006">
    <property type="protein sequence ID" value="MBP1955762.1"/>
    <property type="molecule type" value="Genomic_DNA"/>
</dbReference>
<reference evidence="4" key="3">
    <citation type="submission" date="2021-03" db="EMBL/GenBank/DDBJ databases">
        <title>Genomic Encyclopedia of Type Strains, Phase IV (KMG-IV): sequencing the most valuable type-strain genomes for metagenomic binning, comparative biology and taxonomic classification.</title>
        <authorList>
            <person name="Goeker M."/>
        </authorList>
    </citation>
    <scope>NUCLEOTIDE SEQUENCE</scope>
    <source>
        <strain evidence="4">DSM 22443</strain>
    </source>
</reference>
<evidence type="ECO:0000313" key="3">
    <source>
        <dbReference type="EMBL" id="GGM74744.1"/>
    </source>
</evidence>
<proteinExistence type="inferred from homology"/>
<dbReference type="Proteomes" id="UP000614609">
    <property type="component" value="Unassembled WGS sequence"/>
</dbReference>
<organism evidence="3 5">
    <name type="scientific">Halarchaeum rubridurum</name>
    <dbReference type="NCBI Taxonomy" id="489911"/>
    <lineage>
        <taxon>Archaea</taxon>
        <taxon>Methanobacteriati</taxon>
        <taxon>Methanobacteriota</taxon>
        <taxon>Stenosarchaea group</taxon>
        <taxon>Halobacteria</taxon>
        <taxon>Halobacteriales</taxon>
        <taxon>Halobacteriaceae</taxon>
    </lineage>
</organism>
<name>A0A830G481_9EURY</name>
<evidence type="ECO:0000256" key="1">
    <source>
        <dbReference type="HAMAP-Rule" id="MF_01112"/>
    </source>
</evidence>
<feature type="region of interest" description="Disordered" evidence="2">
    <location>
        <begin position="74"/>
        <end position="93"/>
    </location>
</feature>
<keyword evidence="5" id="KW-1185">Reference proteome</keyword>
<dbReference type="EMBL" id="BMOO01000007">
    <property type="protein sequence ID" value="GGM74744.1"/>
    <property type="molecule type" value="Genomic_DNA"/>
</dbReference>
<comment type="similarity">
    <text evidence="1">Belongs to the UPF0201 family.</text>
</comment>
<evidence type="ECO:0000256" key="2">
    <source>
        <dbReference type="SAM" id="MobiDB-lite"/>
    </source>
</evidence>
<dbReference type="SUPFAM" id="SSF55282">
    <property type="entry name" value="RL5-like"/>
    <property type="match status" value="1"/>
</dbReference>
<protein>
    <recommendedName>
        <fullName evidence="1">UPF0201 protein GCM10009017_25880</fullName>
    </recommendedName>
</protein>
<comment type="caution">
    <text evidence="3">The sequence shown here is derived from an EMBL/GenBank/DDBJ whole genome shotgun (WGS) entry which is preliminary data.</text>
</comment>
<dbReference type="AlphaFoldDB" id="A0A830G481"/>